<accession>A0A9D4GWI3</accession>
<dbReference type="InterPro" id="IPR016187">
    <property type="entry name" value="CTDL_fold"/>
</dbReference>
<comment type="caution">
    <text evidence="2">The sequence shown here is derived from an EMBL/GenBank/DDBJ whole genome shotgun (WGS) entry which is preliminary data.</text>
</comment>
<gene>
    <name evidence="2" type="ORF">DPMN_122968</name>
</gene>
<name>A0A9D4GWI3_DREPO</name>
<protein>
    <recommendedName>
        <fullName evidence="1">C-type lectin domain-containing protein</fullName>
    </recommendedName>
</protein>
<dbReference type="PANTHER" id="PTHR45784:SF3">
    <property type="entry name" value="C-TYPE LECTIN DOMAIN FAMILY 4 MEMBER K-LIKE-RELATED"/>
    <property type="match status" value="1"/>
</dbReference>
<reference evidence="2" key="1">
    <citation type="journal article" date="2019" name="bioRxiv">
        <title>The Genome of the Zebra Mussel, Dreissena polymorpha: A Resource for Invasive Species Research.</title>
        <authorList>
            <person name="McCartney M.A."/>
            <person name="Auch B."/>
            <person name="Kono T."/>
            <person name="Mallez S."/>
            <person name="Zhang Y."/>
            <person name="Obille A."/>
            <person name="Becker A."/>
            <person name="Abrahante J.E."/>
            <person name="Garbe J."/>
            <person name="Badalamenti J.P."/>
            <person name="Herman A."/>
            <person name="Mangelson H."/>
            <person name="Liachko I."/>
            <person name="Sullivan S."/>
            <person name="Sone E.D."/>
            <person name="Koren S."/>
            <person name="Silverstein K.A.T."/>
            <person name="Beckman K.B."/>
            <person name="Gohl D.M."/>
        </authorList>
    </citation>
    <scope>NUCLEOTIDE SEQUENCE</scope>
    <source>
        <strain evidence="2">Duluth1</strain>
        <tissue evidence="2">Whole animal</tissue>
    </source>
</reference>
<dbReference type="AlphaFoldDB" id="A0A9D4GWI3"/>
<dbReference type="SMART" id="SM00034">
    <property type="entry name" value="CLECT"/>
    <property type="match status" value="1"/>
</dbReference>
<evidence type="ECO:0000313" key="2">
    <source>
        <dbReference type="EMBL" id="KAH3821207.1"/>
    </source>
</evidence>
<evidence type="ECO:0000313" key="3">
    <source>
        <dbReference type="Proteomes" id="UP000828390"/>
    </source>
</evidence>
<sequence length="135" mass="16130">MYIHPKFNFNKTLLQEYRKEFIASDFTASWQYAHSHCNQYFDGLAIVLDQQDNDRLQEAITVGSNPSPQHWIGGSKVNSTWYWNTKEGDLVDFIWFNWGHGQPDDETCIRVWISFKWYTSSCNTPNYFVCQRYMY</sequence>
<dbReference type="PROSITE" id="PS50041">
    <property type="entry name" value="C_TYPE_LECTIN_2"/>
    <property type="match status" value="1"/>
</dbReference>
<dbReference type="CDD" id="cd00037">
    <property type="entry name" value="CLECT"/>
    <property type="match status" value="1"/>
</dbReference>
<dbReference type="InterPro" id="IPR016186">
    <property type="entry name" value="C-type_lectin-like/link_sf"/>
</dbReference>
<reference evidence="2" key="2">
    <citation type="submission" date="2020-11" db="EMBL/GenBank/DDBJ databases">
        <authorList>
            <person name="McCartney M.A."/>
            <person name="Auch B."/>
            <person name="Kono T."/>
            <person name="Mallez S."/>
            <person name="Becker A."/>
            <person name="Gohl D.M."/>
            <person name="Silverstein K.A.T."/>
            <person name="Koren S."/>
            <person name="Bechman K.B."/>
            <person name="Herman A."/>
            <person name="Abrahante J.E."/>
            <person name="Garbe J."/>
        </authorList>
    </citation>
    <scope>NUCLEOTIDE SEQUENCE</scope>
    <source>
        <strain evidence="2">Duluth1</strain>
        <tissue evidence="2">Whole animal</tissue>
    </source>
</reference>
<dbReference type="Gene3D" id="3.10.100.10">
    <property type="entry name" value="Mannose-Binding Protein A, subunit A"/>
    <property type="match status" value="1"/>
</dbReference>
<dbReference type="Pfam" id="PF00059">
    <property type="entry name" value="Lectin_C"/>
    <property type="match status" value="1"/>
</dbReference>
<feature type="domain" description="C-type lectin" evidence="1">
    <location>
        <begin position="29"/>
        <end position="131"/>
    </location>
</feature>
<dbReference type="EMBL" id="JAIWYP010000005">
    <property type="protein sequence ID" value="KAH3821207.1"/>
    <property type="molecule type" value="Genomic_DNA"/>
</dbReference>
<evidence type="ECO:0000259" key="1">
    <source>
        <dbReference type="PROSITE" id="PS50041"/>
    </source>
</evidence>
<dbReference type="InterPro" id="IPR001304">
    <property type="entry name" value="C-type_lectin-like"/>
</dbReference>
<keyword evidence="3" id="KW-1185">Reference proteome</keyword>
<dbReference type="PANTHER" id="PTHR45784">
    <property type="entry name" value="C-TYPE LECTIN DOMAIN FAMILY 20 MEMBER A-RELATED"/>
    <property type="match status" value="1"/>
</dbReference>
<dbReference type="Proteomes" id="UP000828390">
    <property type="component" value="Unassembled WGS sequence"/>
</dbReference>
<organism evidence="2 3">
    <name type="scientific">Dreissena polymorpha</name>
    <name type="common">Zebra mussel</name>
    <name type="synonym">Mytilus polymorpha</name>
    <dbReference type="NCBI Taxonomy" id="45954"/>
    <lineage>
        <taxon>Eukaryota</taxon>
        <taxon>Metazoa</taxon>
        <taxon>Spiralia</taxon>
        <taxon>Lophotrochozoa</taxon>
        <taxon>Mollusca</taxon>
        <taxon>Bivalvia</taxon>
        <taxon>Autobranchia</taxon>
        <taxon>Heteroconchia</taxon>
        <taxon>Euheterodonta</taxon>
        <taxon>Imparidentia</taxon>
        <taxon>Neoheterodontei</taxon>
        <taxon>Myida</taxon>
        <taxon>Dreissenoidea</taxon>
        <taxon>Dreissenidae</taxon>
        <taxon>Dreissena</taxon>
    </lineage>
</organism>
<proteinExistence type="predicted"/>
<dbReference type="SUPFAM" id="SSF56436">
    <property type="entry name" value="C-type lectin-like"/>
    <property type="match status" value="1"/>
</dbReference>